<dbReference type="InterPro" id="IPR036909">
    <property type="entry name" value="Cyt_c-like_dom_sf"/>
</dbReference>
<dbReference type="PANTHER" id="PTHR11961">
    <property type="entry name" value="CYTOCHROME C"/>
    <property type="match status" value="1"/>
</dbReference>
<protein>
    <submittedName>
        <fullName evidence="8">Cytochrome c-552</fullName>
    </submittedName>
</protein>
<dbReference type="Proteomes" id="UP000203464">
    <property type="component" value="Unassembled WGS sequence"/>
</dbReference>
<evidence type="ECO:0000313" key="8">
    <source>
        <dbReference type="EMBL" id="SMX43339.1"/>
    </source>
</evidence>
<feature type="domain" description="Cytochrome c" evidence="7">
    <location>
        <begin position="75"/>
        <end position="174"/>
    </location>
</feature>
<keyword evidence="1" id="KW-0813">Transport</keyword>
<keyword evidence="4" id="KW-0249">Electron transport</keyword>
<dbReference type="PRINTS" id="PR00604">
    <property type="entry name" value="CYTCHRMECIAB"/>
</dbReference>
<name>A0A238KKL0_9RHOB</name>
<reference evidence="9" key="1">
    <citation type="submission" date="2017-05" db="EMBL/GenBank/DDBJ databases">
        <authorList>
            <person name="Rodrigo-Torres L."/>
            <person name="Arahal R. D."/>
            <person name="Lucena T."/>
        </authorList>
    </citation>
    <scope>NUCLEOTIDE SEQUENCE [LARGE SCALE GENOMIC DNA]</scope>
    <source>
        <strain evidence="9">CECT 8868</strain>
    </source>
</reference>
<sequence length="175" mass="18669">MERDMFDTMTMTKVLGAVCGTFLVFLLGKWAAEEIYHAGGHGDHEQAYVIPVEGGDATDEPVEEGPSFEEVYAMADAAAGEGQWRACSACHKLEAGENSTGPSLYGVVGRTVGTEADFGYSGSLVAVADVWTPENLNAFLENPRGFAPGTGMTYNGMRKIGDRANLIAYLDSLDD</sequence>
<evidence type="ECO:0000256" key="4">
    <source>
        <dbReference type="ARBA" id="ARBA00022982"/>
    </source>
</evidence>
<gene>
    <name evidence="8" type="primary">cycM</name>
    <name evidence="8" type="ORF">OCA8868_02933</name>
</gene>
<dbReference type="EMBL" id="FXYD01000005">
    <property type="protein sequence ID" value="SMX43339.1"/>
    <property type="molecule type" value="Genomic_DNA"/>
</dbReference>
<evidence type="ECO:0000259" key="7">
    <source>
        <dbReference type="PROSITE" id="PS51007"/>
    </source>
</evidence>
<organism evidence="8 9">
    <name type="scientific">Octadecabacter ascidiaceicola</name>
    <dbReference type="NCBI Taxonomy" id="1655543"/>
    <lineage>
        <taxon>Bacteria</taxon>
        <taxon>Pseudomonadati</taxon>
        <taxon>Pseudomonadota</taxon>
        <taxon>Alphaproteobacteria</taxon>
        <taxon>Rhodobacterales</taxon>
        <taxon>Roseobacteraceae</taxon>
        <taxon>Octadecabacter</taxon>
    </lineage>
</organism>
<dbReference type="PROSITE" id="PS51007">
    <property type="entry name" value="CYTC"/>
    <property type="match status" value="1"/>
</dbReference>
<evidence type="ECO:0000256" key="1">
    <source>
        <dbReference type="ARBA" id="ARBA00022448"/>
    </source>
</evidence>
<evidence type="ECO:0000256" key="5">
    <source>
        <dbReference type="ARBA" id="ARBA00023004"/>
    </source>
</evidence>
<keyword evidence="9" id="KW-1185">Reference proteome</keyword>
<dbReference type="InterPro" id="IPR002327">
    <property type="entry name" value="Cyt_c_1A/1B"/>
</dbReference>
<dbReference type="Gene3D" id="1.10.760.10">
    <property type="entry name" value="Cytochrome c-like domain"/>
    <property type="match status" value="1"/>
</dbReference>
<dbReference type="SUPFAM" id="SSF46626">
    <property type="entry name" value="Cytochrome c"/>
    <property type="match status" value="1"/>
</dbReference>
<evidence type="ECO:0000256" key="3">
    <source>
        <dbReference type="ARBA" id="ARBA00022723"/>
    </source>
</evidence>
<keyword evidence="3 6" id="KW-0479">Metal-binding</keyword>
<dbReference type="InterPro" id="IPR009056">
    <property type="entry name" value="Cyt_c-like_dom"/>
</dbReference>
<evidence type="ECO:0000313" key="9">
    <source>
        <dbReference type="Proteomes" id="UP000203464"/>
    </source>
</evidence>
<keyword evidence="5 6" id="KW-0408">Iron</keyword>
<keyword evidence="2 6" id="KW-0349">Heme</keyword>
<accession>A0A238KKL0</accession>
<dbReference type="GO" id="GO:0009055">
    <property type="term" value="F:electron transfer activity"/>
    <property type="evidence" value="ECO:0007669"/>
    <property type="project" value="InterPro"/>
</dbReference>
<evidence type="ECO:0000256" key="2">
    <source>
        <dbReference type="ARBA" id="ARBA00022617"/>
    </source>
</evidence>
<dbReference type="GO" id="GO:0020037">
    <property type="term" value="F:heme binding"/>
    <property type="evidence" value="ECO:0007669"/>
    <property type="project" value="InterPro"/>
</dbReference>
<evidence type="ECO:0000256" key="6">
    <source>
        <dbReference type="PROSITE-ProRule" id="PRU00433"/>
    </source>
</evidence>
<proteinExistence type="predicted"/>
<dbReference type="AlphaFoldDB" id="A0A238KKL0"/>
<dbReference type="GO" id="GO:0046872">
    <property type="term" value="F:metal ion binding"/>
    <property type="evidence" value="ECO:0007669"/>
    <property type="project" value="UniProtKB-KW"/>
</dbReference>